<comment type="caution">
    <text evidence="1">The sequence shown here is derived from an EMBL/GenBank/DDBJ whole genome shotgun (WGS) entry which is preliminary data.</text>
</comment>
<name>A0AAD9I3T7_9PEZI</name>
<sequence length="221" mass="24364">MCVSEYRVVPINPWWHVVSPYQYNDGFMSAAWRPITCYGRRPEVALAEWDPLPRTFQSRLPHSTDVVCWTVMFYSTILIFALVPVAKCLVASTAPARNWAPTCSQVFCDVSVCAVDSDDAHQVASRGLVALMGPDCGDWVNNSPQDNGQGPCAAGLKIFTGKFEVWRGWVMPWGDMYRGTFAQWGNFLGATCVGGKEVKCKSKHGIFPNSGTGLCQGRPDS</sequence>
<evidence type="ECO:0000313" key="2">
    <source>
        <dbReference type="Proteomes" id="UP001217918"/>
    </source>
</evidence>
<dbReference type="EMBL" id="JAQQPM010000003">
    <property type="protein sequence ID" value="KAK2069987.1"/>
    <property type="molecule type" value="Genomic_DNA"/>
</dbReference>
<accession>A0AAD9I3T7</accession>
<proteinExistence type="predicted"/>
<evidence type="ECO:0000313" key="1">
    <source>
        <dbReference type="EMBL" id="KAK2069987.1"/>
    </source>
</evidence>
<keyword evidence="2" id="KW-1185">Reference proteome</keyword>
<dbReference type="AlphaFoldDB" id="A0AAD9I3T7"/>
<protein>
    <submittedName>
        <fullName evidence="1">Uncharacterized protein</fullName>
    </submittedName>
</protein>
<gene>
    <name evidence="1" type="ORF">P8C59_004526</name>
</gene>
<reference evidence="1" key="1">
    <citation type="journal article" date="2023" name="Mol. Plant Microbe Interact.">
        <title>Elucidating the Obligate Nature and Biological Capacity of an Invasive Fungal Corn Pathogen.</title>
        <authorList>
            <person name="MacCready J.S."/>
            <person name="Roggenkamp E.M."/>
            <person name="Gdanetz K."/>
            <person name="Chilvers M.I."/>
        </authorList>
    </citation>
    <scope>NUCLEOTIDE SEQUENCE</scope>
    <source>
        <strain evidence="1">PM02</strain>
    </source>
</reference>
<dbReference type="Proteomes" id="UP001217918">
    <property type="component" value="Unassembled WGS sequence"/>
</dbReference>
<organism evidence="1 2">
    <name type="scientific">Phyllachora maydis</name>
    <dbReference type="NCBI Taxonomy" id="1825666"/>
    <lineage>
        <taxon>Eukaryota</taxon>
        <taxon>Fungi</taxon>
        <taxon>Dikarya</taxon>
        <taxon>Ascomycota</taxon>
        <taxon>Pezizomycotina</taxon>
        <taxon>Sordariomycetes</taxon>
        <taxon>Sordariomycetidae</taxon>
        <taxon>Phyllachorales</taxon>
        <taxon>Phyllachoraceae</taxon>
        <taxon>Phyllachora</taxon>
    </lineage>
</organism>